<dbReference type="Proteomes" id="UP000680865">
    <property type="component" value="Unassembled WGS sequence"/>
</dbReference>
<evidence type="ECO:0000256" key="4">
    <source>
        <dbReference type="ARBA" id="ARBA00022692"/>
    </source>
</evidence>
<keyword evidence="11" id="KW-1185">Reference proteome</keyword>
<evidence type="ECO:0000256" key="1">
    <source>
        <dbReference type="ARBA" id="ARBA00004651"/>
    </source>
</evidence>
<evidence type="ECO:0000259" key="9">
    <source>
        <dbReference type="PROSITE" id="PS50928"/>
    </source>
</evidence>
<dbReference type="CDD" id="cd06261">
    <property type="entry name" value="TM_PBP2"/>
    <property type="match status" value="1"/>
</dbReference>
<feature type="transmembrane region" description="Helical" evidence="7">
    <location>
        <begin position="187"/>
        <end position="212"/>
    </location>
</feature>
<accession>A0A919SQQ7</accession>
<feature type="transmembrane region" description="Helical" evidence="7">
    <location>
        <begin position="294"/>
        <end position="316"/>
    </location>
</feature>
<organism evidence="10 11">
    <name type="scientific">Winogradskya consettensis</name>
    <dbReference type="NCBI Taxonomy" id="113560"/>
    <lineage>
        <taxon>Bacteria</taxon>
        <taxon>Bacillati</taxon>
        <taxon>Actinomycetota</taxon>
        <taxon>Actinomycetes</taxon>
        <taxon>Micromonosporales</taxon>
        <taxon>Micromonosporaceae</taxon>
        <taxon>Winogradskya</taxon>
    </lineage>
</organism>
<dbReference type="AlphaFoldDB" id="A0A919SQQ7"/>
<dbReference type="PROSITE" id="PS50928">
    <property type="entry name" value="ABC_TM1"/>
    <property type="match status" value="1"/>
</dbReference>
<dbReference type="GO" id="GO:0055085">
    <property type="term" value="P:transmembrane transport"/>
    <property type="evidence" value="ECO:0007669"/>
    <property type="project" value="InterPro"/>
</dbReference>
<dbReference type="GO" id="GO:0005886">
    <property type="term" value="C:plasma membrane"/>
    <property type="evidence" value="ECO:0007669"/>
    <property type="project" value="UniProtKB-SubCell"/>
</dbReference>
<keyword evidence="6 7" id="KW-0472">Membrane</keyword>
<keyword evidence="3" id="KW-1003">Cell membrane</keyword>
<evidence type="ECO:0000256" key="5">
    <source>
        <dbReference type="ARBA" id="ARBA00022989"/>
    </source>
</evidence>
<protein>
    <submittedName>
        <fullName evidence="10">ABC transporter permease</fullName>
    </submittedName>
</protein>
<sequence length="328" mass="35238">MTTVPAIEQPATERSAAVPTAAGRPRRRSHSRRAGTPYAFLAPAIVLFVAFLGAPIVYAAYLSLRKVKVSGLGLGSGSRTEIWAGLSNYARSLTDPEFLPSVGRIGAYGLIVVPVMLGLALLFALLLDAGRTKVGGFTRTAIFLPYAVPAVVASLLWGFLYLPRVSPINDVLEGIGVGSPNLLGSSWILYAVANIAVWGGTGFNMIVLYTALKAIPQDMYEAARLDGATEVQIAWRIKIPIIAPSMVMTFVFSLIATLQVFAEPMTLRPLSNTISSTWTPLMKVYRDAFTRDDIYSAAATSVIIALATFALSFGFLKLVGSRAFRQED</sequence>
<evidence type="ECO:0000313" key="10">
    <source>
        <dbReference type="EMBL" id="GIM75797.1"/>
    </source>
</evidence>
<dbReference type="InterPro" id="IPR000515">
    <property type="entry name" value="MetI-like"/>
</dbReference>
<name>A0A919SQQ7_9ACTN</name>
<comment type="caution">
    <text evidence="10">The sequence shown here is derived from an EMBL/GenBank/DDBJ whole genome shotgun (WGS) entry which is preliminary data.</text>
</comment>
<feature type="transmembrane region" description="Helical" evidence="7">
    <location>
        <begin position="105"/>
        <end position="129"/>
    </location>
</feature>
<feature type="domain" description="ABC transmembrane type-1" evidence="9">
    <location>
        <begin position="102"/>
        <end position="315"/>
    </location>
</feature>
<dbReference type="PANTHER" id="PTHR43227">
    <property type="entry name" value="BLL4140 PROTEIN"/>
    <property type="match status" value="1"/>
</dbReference>
<evidence type="ECO:0000256" key="3">
    <source>
        <dbReference type="ARBA" id="ARBA00022475"/>
    </source>
</evidence>
<evidence type="ECO:0000256" key="6">
    <source>
        <dbReference type="ARBA" id="ARBA00023136"/>
    </source>
</evidence>
<feature type="region of interest" description="Disordered" evidence="8">
    <location>
        <begin position="1"/>
        <end position="31"/>
    </location>
</feature>
<dbReference type="InterPro" id="IPR050809">
    <property type="entry name" value="UgpAE/MalFG_permease"/>
</dbReference>
<dbReference type="Pfam" id="PF00528">
    <property type="entry name" value="BPD_transp_1"/>
    <property type="match status" value="1"/>
</dbReference>
<reference evidence="10" key="1">
    <citation type="submission" date="2021-03" db="EMBL/GenBank/DDBJ databases">
        <title>Whole genome shotgun sequence of Actinoplanes consettensis NBRC 14913.</title>
        <authorList>
            <person name="Komaki H."/>
            <person name="Tamura T."/>
        </authorList>
    </citation>
    <scope>NUCLEOTIDE SEQUENCE</scope>
    <source>
        <strain evidence="10">NBRC 14913</strain>
    </source>
</reference>
<keyword evidence="2 7" id="KW-0813">Transport</keyword>
<evidence type="ECO:0000256" key="8">
    <source>
        <dbReference type="SAM" id="MobiDB-lite"/>
    </source>
</evidence>
<proteinExistence type="inferred from homology"/>
<feature type="transmembrane region" description="Helical" evidence="7">
    <location>
        <begin position="141"/>
        <end position="162"/>
    </location>
</feature>
<feature type="transmembrane region" description="Helical" evidence="7">
    <location>
        <begin position="38"/>
        <end position="61"/>
    </location>
</feature>
<dbReference type="EMBL" id="BOQP01000025">
    <property type="protein sequence ID" value="GIM75797.1"/>
    <property type="molecule type" value="Genomic_DNA"/>
</dbReference>
<evidence type="ECO:0000256" key="7">
    <source>
        <dbReference type="RuleBase" id="RU363032"/>
    </source>
</evidence>
<keyword evidence="5 7" id="KW-1133">Transmembrane helix</keyword>
<evidence type="ECO:0000256" key="2">
    <source>
        <dbReference type="ARBA" id="ARBA00022448"/>
    </source>
</evidence>
<dbReference type="PANTHER" id="PTHR43227:SF8">
    <property type="entry name" value="DIACETYLCHITOBIOSE UPTAKE SYSTEM PERMEASE PROTEIN DASB"/>
    <property type="match status" value="1"/>
</dbReference>
<evidence type="ECO:0000313" key="11">
    <source>
        <dbReference type="Proteomes" id="UP000680865"/>
    </source>
</evidence>
<dbReference type="RefSeq" id="WP_212999395.1">
    <property type="nucleotide sequence ID" value="NZ_BAAATW010000001.1"/>
</dbReference>
<dbReference type="SUPFAM" id="SSF161098">
    <property type="entry name" value="MetI-like"/>
    <property type="match status" value="1"/>
</dbReference>
<gene>
    <name evidence="10" type="ORF">Aco04nite_47130</name>
</gene>
<feature type="transmembrane region" description="Helical" evidence="7">
    <location>
        <begin position="241"/>
        <end position="262"/>
    </location>
</feature>
<comment type="subcellular location">
    <subcellularLocation>
        <location evidence="1 7">Cell membrane</location>
        <topology evidence="1 7">Multi-pass membrane protein</topology>
    </subcellularLocation>
</comment>
<comment type="similarity">
    <text evidence="7">Belongs to the binding-protein-dependent transport system permease family.</text>
</comment>
<dbReference type="Gene3D" id="1.10.3720.10">
    <property type="entry name" value="MetI-like"/>
    <property type="match status" value="1"/>
</dbReference>
<dbReference type="InterPro" id="IPR035906">
    <property type="entry name" value="MetI-like_sf"/>
</dbReference>
<keyword evidence="4 7" id="KW-0812">Transmembrane</keyword>